<sequence length="17" mass="2018">MEERCLLKEGHKQKEGC</sequence>
<evidence type="ECO:0000313" key="1">
    <source>
        <dbReference type="EMBL" id="JAH36826.1"/>
    </source>
</evidence>
<dbReference type="EMBL" id="GBXM01071751">
    <property type="protein sequence ID" value="JAH36826.1"/>
    <property type="molecule type" value="Transcribed_RNA"/>
</dbReference>
<name>A0A0E9S6C8_ANGAN</name>
<accession>A0A0E9S6C8</accession>
<proteinExistence type="predicted"/>
<reference evidence="1" key="2">
    <citation type="journal article" date="2015" name="Fish Shellfish Immunol.">
        <title>Early steps in the European eel (Anguilla anguilla)-Vibrio vulnificus interaction in the gills: Role of the RtxA13 toxin.</title>
        <authorList>
            <person name="Callol A."/>
            <person name="Pajuelo D."/>
            <person name="Ebbesson L."/>
            <person name="Teles M."/>
            <person name="MacKenzie S."/>
            <person name="Amaro C."/>
        </authorList>
    </citation>
    <scope>NUCLEOTIDE SEQUENCE</scope>
</reference>
<protein>
    <submittedName>
        <fullName evidence="1">Uncharacterized protein</fullName>
    </submittedName>
</protein>
<reference evidence="1" key="1">
    <citation type="submission" date="2014-11" db="EMBL/GenBank/DDBJ databases">
        <authorList>
            <person name="Amaro Gonzalez C."/>
        </authorList>
    </citation>
    <scope>NUCLEOTIDE SEQUENCE</scope>
</reference>
<organism evidence="1">
    <name type="scientific">Anguilla anguilla</name>
    <name type="common">European freshwater eel</name>
    <name type="synonym">Muraena anguilla</name>
    <dbReference type="NCBI Taxonomy" id="7936"/>
    <lineage>
        <taxon>Eukaryota</taxon>
        <taxon>Metazoa</taxon>
        <taxon>Chordata</taxon>
        <taxon>Craniata</taxon>
        <taxon>Vertebrata</taxon>
        <taxon>Euteleostomi</taxon>
        <taxon>Actinopterygii</taxon>
        <taxon>Neopterygii</taxon>
        <taxon>Teleostei</taxon>
        <taxon>Anguilliformes</taxon>
        <taxon>Anguillidae</taxon>
        <taxon>Anguilla</taxon>
    </lineage>
</organism>
<dbReference type="AlphaFoldDB" id="A0A0E9S6C8"/>